<dbReference type="RefSeq" id="WP_124703645.1">
    <property type="nucleotide sequence ID" value="NZ_BGOW01000003.1"/>
</dbReference>
<dbReference type="PANTHER" id="PTHR37309">
    <property type="entry name" value="SLR0284 PROTEIN"/>
    <property type="match status" value="1"/>
</dbReference>
<dbReference type="InterPro" id="IPR007165">
    <property type="entry name" value="Phage_holin_4_2"/>
</dbReference>
<dbReference type="AlphaFoldDB" id="A0A401JAV9"/>
<evidence type="ECO:0000313" key="3">
    <source>
        <dbReference type="Proteomes" id="UP000286806"/>
    </source>
</evidence>
<name>A0A401JAV9_9PROT</name>
<evidence type="ECO:0000313" key="2">
    <source>
        <dbReference type="EMBL" id="GBL44802.1"/>
    </source>
</evidence>
<feature type="transmembrane region" description="Helical" evidence="1">
    <location>
        <begin position="53"/>
        <end position="77"/>
    </location>
</feature>
<protein>
    <submittedName>
        <fullName evidence="2">Putative membrane protein</fullName>
    </submittedName>
</protein>
<dbReference type="EMBL" id="BGOW01000003">
    <property type="protein sequence ID" value="GBL44802.1"/>
    <property type="molecule type" value="Genomic_DNA"/>
</dbReference>
<proteinExistence type="predicted"/>
<comment type="caution">
    <text evidence="2">The sequence shown here is derived from an EMBL/GenBank/DDBJ whole genome shotgun (WGS) entry which is preliminary data.</text>
</comment>
<accession>A0A401JAV9</accession>
<dbReference type="Proteomes" id="UP000286806">
    <property type="component" value="Unassembled WGS sequence"/>
</dbReference>
<reference evidence="2 3" key="1">
    <citation type="journal article" date="2019" name="Front. Microbiol.">
        <title>Genomes of Neutrophilic Sulfur-Oxidizing Chemolithoautotrophs Representing 9 Proteobacterial Species From 8 Genera.</title>
        <authorList>
            <person name="Watanabe T."/>
            <person name="Kojima H."/>
            <person name="Umezawa K."/>
            <person name="Hori C."/>
            <person name="Takasuka T.E."/>
            <person name="Kato Y."/>
            <person name="Fukui M."/>
        </authorList>
    </citation>
    <scope>NUCLEOTIDE SEQUENCE [LARGE SCALE GENOMIC DNA]</scope>
    <source>
        <strain evidence="2 3">TTN</strain>
    </source>
</reference>
<keyword evidence="3" id="KW-1185">Reference proteome</keyword>
<dbReference type="PANTHER" id="PTHR37309:SF1">
    <property type="entry name" value="SLR0284 PROTEIN"/>
    <property type="match status" value="1"/>
</dbReference>
<organism evidence="2 3">
    <name type="scientific">Sulfuriferula multivorans</name>
    <dbReference type="NCBI Taxonomy" id="1559896"/>
    <lineage>
        <taxon>Bacteria</taxon>
        <taxon>Pseudomonadati</taxon>
        <taxon>Pseudomonadota</taxon>
        <taxon>Betaproteobacteria</taxon>
        <taxon>Nitrosomonadales</taxon>
        <taxon>Sulfuricellaceae</taxon>
        <taxon>Sulfuriferula</taxon>
    </lineage>
</organism>
<feature type="transmembrane region" description="Helical" evidence="1">
    <location>
        <begin position="28"/>
        <end position="46"/>
    </location>
</feature>
<evidence type="ECO:0000256" key="1">
    <source>
        <dbReference type="SAM" id="Phobius"/>
    </source>
</evidence>
<keyword evidence="1" id="KW-0472">Membrane</keyword>
<dbReference type="Pfam" id="PF04020">
    <property type="entry name" value="Phage_holin_4_2"/>
    <property type="match status" value="1"/>
</dbReference>
<feature type="transmembrane region" description="Helical" evidence="1">
    <location>
        <begin position="89"/>
        <end position="110"/>
    </location>
</feature>
<dbReference type="OrthoDB" id="9797048at2"/>
<keyword evidence="1" id="KW-1133">Transmembrane helix</keyword>
<keyword evidence="1" id="KW-0812">Transmembrane</keyword>
<gene>
    <name evidence="2" type="ORF">SFMTTN_0603</name>
</gene>
<sequence length="115" mass="12291">MRLLLLWLLNAVALLAVAYLLPAIQVASFGWALVAALVLGLINSVVRPVLTILTLPITLLTLGLFYFVLNGLLFWLAGSLLPGFHVTNFGAAFVGAILYGVIAWVLSAFIPGNKD</sequence>